<dbReference type="PRINTS" id="PR00076">
    <property type="entry name" value="6PGDHDRGNASE"/>
</dbReference>
<dbReference type="NCBIfam" id="NF007161">
    <property type="entry name" value="PRK09599.1"/>
    <property type="match status" value="1"/>
</dbReference>
<accession>A0A4S2D154</accession>
<keyword evidence="3" id="KW-0560">Oxidoreductase</keyword>
<keyword evidence="4" id="KW-0311">Gluconate utilization</keyword>
<organism evidence="6 7">
    <name type="scientific">Stenotrophomonas maltophilia</name>
    <name type="common">Pseudomonas maltophilia</name>
    <name type="synonym">Xanthomonas maltophilia</name>
    <dbReference type="NCBI Taxonomy" id="40324"/>
    <lineage>
        <taxon>Bacteria</taxon>
        <taxon>Pseudomonadati</taxon>
        <taxon>Pseudomonadota</taxon>
        <taxon>Gammaproteobacteria</taxon>
        <taxon>Lysobacterales</taxon>
        <taxon>Lysobacteraceae</taxon>
        <taxon>Stenotrophomonas</taxon>
        <taxon>Stenotrophomonas maltophilia group</taxon>
    </lineage>
</organism>
<dbReference type="RefSeq" id="WP_136005117.1">
    <property type="nucleotide sequence ID" value="NZ_SRYW01000008.1"/>
</dbReference>
<dbReference type="NCBIfam" id="TIGR00872">
    <property type="entry name" value="gnd_rel"/>
    <property type="match status" value="1"/>
</dbReference>
<dbReference type="InterPro" id="IPR008927">
    <property type="entry name" value="6-PGluconate_DH-like_C_sf"/>
</dbReference>
<dbReference type="InterPro" id="IPR002204">
    <property type="entry name" value="3-OH-isobutyrate_DH-rel_CS"/>
</dbReference>
<dbReference type="OrthoDB" id="9804542at2"/>
<dbReference type="PANTHER" id="PTHR11811">
    <property type="entry name" value="6-PHOSPHOGLUCONATE DEHYDROGENASE"/>
    <property type="match status" value="1"/>
</dbReference>
<dbReference type="SMART" id="SM01350">
    <property type="entry name" value="6PGD"/>
    <property type="match status" value="1"/>
</dbReference>
<dbReference type="Gene3D" id="1.10.1040.10">
    <property type="entry name" value="N-(1-d-carboxylethyl)-l-norvaline Dehydrogenase, domain 2"/>
    <property type="match status" value="1"/>
</dbReference>
<dbReference type="GO" id="GO:0019521">
    <property type="term" value="P:D-gluconate metabolic process"/>
    <property type="evidence" value="ECO:0007669"/>
    <property type="project" value="UniProtKB-KW"/>
</dbReference>
<evidence type="ECO:0000256" key="4">
    <source>
        <dbReference type="ARBA" id="ARBA00023064"/>
    </source>
</evidence>
<dbReference type="EMBL" id="SRYW01000008">
    <property type="protein sequence ID" value="TGY33844.1"/>
    <property type="molecule type" value="Genomic_DNA"/>
</dbReference>
<evidence type="ECO:0000313" key="6">
    <source>
        <dbReference type="EMBL" id="TGY33844.1"/>
    </source>
</evidence>
<dbReference type="SUPFAM" id="SSF48179">
    <property type="entry name" value="6-phosphogluconate dehydrogenase C-terminal domain-like"/>
    <property type="match status" value="1"/>
</dbReference>
<gene>
    <name evidence="6" type="primary">gnd</name>
    <name evidence="6" type="ORF">E5352_10710</name>
</gene>
<dbReference type="GO" id="GO:0016054">
    <property type="term" value="P:organic acid catabolic process"/>
    <property type="evidence" value="ECO:0007669"/>
    <property type="project" value="UniProtKB-ARBA"/>
</dbReference>
<dbReference type="InterPro" id="IPR006115">
    <property type="entry name" value="6PGDH_NADP-bd"/>
</dbReference>
<proteinExistence type="inferred from homology"/>
<dbReference type="GO" id="GO:0050661">
    <property type="term" value="F:NADP binding"/>
    <property type="evidence" value="ECO:0007669"/>
    <property type="project" value="InterPro"/>
</dbReference>
<dbReference type="PROSITE" id="PS00895">
    <property type="entry name" value="3_HYDROXYISOBUT_DH"/>
    <property type="match status" value="1"/>
</dbReference>
<dbReference type="Pfam" id="PF00393">
    <property type="entry name" value="6PGD"/>
    <property type="match status" value="1"/>
</dbReference>
<reference evidence="6 7" key="1">
    <citation type="submission" date="2019-04" db="EMBL/GenBank/DDBJ databases">
        <title>Microbes associate with the intestines of laboratory mice.</title>
        <authorList>
            <person name="Navarre W."/>
            <person name="Wong E."/>
            <person name="Huang K."/>
            <person name="Tropini C."/>
            <person name="Ng K."/>
            <person name="Yu B."/>
        </authorList>
    </citation>
    <scope>NUCLEOTIDE SEQUENCE [LARGE SCALE GENOMIC DNA]</scope>
    <source>
        <strain evidence="6 7">NM62_B4-13</strain>
    </source>
</reference>
<dbReference type="UniPathway" id="UPA00115"/>
<dbReference type="GO" id="GO:0006098">
    <property type="term" value="P:pentose-phosphate shunt"/>
    <property type="evidence" value="ECO:0007669"/>
    <property type="project" value="UniProtKB-UniPathway"/>
</dbReference>
<dbReference type="InterPro" id="IPR006114">
    <property type="entry name" value="6PGDH_C"/>
</dbReference>
<sequence length="302" mass="32127">MDIAMIGLGRMGANMAERLQRGGHRVIGVDPGEGARASAAARGIEVTAAVADALAALPVPRVVWLMVPAGEVVDQTLASLAPHLAEGDVVIDGGNSYYKDSMRRATQLLADDVTYLDCGTSGGVWGLQEGYSLMIGGDAAAVERVGAIFRTLAPAADRGWAHVGPSGAGHFCKMVHNGIEYGMMQAYAEGFALMQHKSEFNLDLAEVARAWQHGSVVRSWLLDLSADALDRNPQLDGIAPYVEDSGEGRWTVAEAIDLDVPAPVITLSLLERLRSRDKNSFSDRLLAAMRNEFGGHAIHPKG</sequence>
<name>A0A4S2D154_STEMA</name>
<dbReference type="GO" id="GO:0004616">
    <property type="term" value="F:phosphogluconate dehydrogenase (decarboxylating) activity"/>
    <property type="evidence" value="ECO:0007669"/>
    <property type="project" value="InterPro"/>
</dbReference>
<dbReference type="InterPro" id="IPR006183">
    <property type="entry name" value="Pgluconate_DH"/>
</dbReference>
<dbReference type="InterPro" id="IPR004849">
    <property type="entry name" value="6DGDH_YqeC"/>
</dbReference>
<dbReference type="SUPFAM" id="SSF51735">
    <property type="entry name" value="NAD(P)-binding Rossmann-fold domains"/>
    <property type="match status" value="1"/>
</dbReference>
<dbReference type="AlphaFoldDB" id="A0A4S2D154"/>
<dbReference type="InterPro" id="IPR013328">
    <property type="entry name" value="6PGD_dom2"/>
</dbReference>
<feature type="domain" description="6-phosphogluconate dehydrogenase C-terminal" evidence="5">
    <location>
        <begin position="169"/>
        <end position="297"/>
    </location>
</feature>
<comment type="caution">
    <text evidence="6">The sequence shown here is derived from an EMBL/GenBank/DDBJ whole genome shotgun (WGS) entry which is preliminary data.</text>
</comment>
<dbReference type="Gene3D" id="3.40.50.720">
    <property type="entry name" value="NAD(P)-binding Rossmann-like Domain"/>
    <property type="match status" value="1"/>
</dbReference>
<protein>
    <submittedName>
        <fullName evidence="6">Decarboxylating 6-phosphogluconate dehydrogenase</fullName>
    </submittedName>
</protein>
<evidence type="ECO:0000313" key="7">
    <source>
        <dbReference type="Proteomes" id="UP000306631"/>
    </source>
</evidence>
<evidence type="ECO:0000256" key="1">
    <source>
        <dbReference type="ARBA" id="ARBA00004959"/>
    </source>
</evidence>
<comment type="similarity">
    <text evidence="2">Belongs to the 6-phosphogluconate dehydrogenase family.</text>
</comment>
<evidence type="ECO:0000256" key="2">
    <source>
        <dbReference type="ARBA" id="ARBA00008419"/>
    </source>
</evidence>
<dbReference type="InterPro" id="IPR036291">
    <property type="entry name" value="NAD(P)-bd_dom_sf"/>
</dbReference>
<evidence type="ECO:0000259" key="5">
    <source>
        <dbReference type="SMART" id="SM01350"/>
    </source>
</evidence>
<evidence type="ECO:0000256" key="3">
    <source>
        <dbReference type="ARBA" id="ARBA00023002"/>
    </source>
</evidence>
<comment type="pathway">
    <text evidence="1">Carbohydrate degradation; pentose phosphate pathway.</text>
</comment>
<dbReference type="Pfam" id="PF03446">
    <property type="entry name" value="NAD_binding_2"/>
    <property type="match status" value="1"/>
</dbReference>
<dbReference type="Proteomes" id="UP000306631">
    <property type="component" value="Unassembled WGS sequence"/>
</dbReference>